<sequence length="61" mass="7003">MLQKLVNKRRFSMVNVRDDRDVAKCHCSKSLRLGAILMRNANLVWRAHNLFFANAKGGLMS</sequence>
<dbReference type="AlphaFoldDB" id="A0A2W5F7H3"/>
<name>A0A2W5F7H3_9HYPH</name>
<dbReference type="EMBL" id="QFOL01000100">
    <property type="protein sequence ID" value="PZP50773.1"/>
    <property type="molecule type" value="Genomic_DNA"/>
</dbReference>
<comment type="caution">
    <text evidence="1">The sequence shown here is derived from an EMBL/GenBank/DDBJ whole genome shotgun (WGS) entry which is preliminary data.</text>
</comment>
<dbReference type="Proteomes" id="UP000249769">
    <property type="component" value="Unassembled WGS sequence"/>
</dbReference>
<protein>
    <submittedName>
        <fullName evidence="1">Uncharacterized protein</fullName>
    </submittedName>
</protein>
<gene>
    <name evidence="1" type="ORF">DI595_10395</name>
</gene>
<reference evidence="1 2" key="1">
    <citation type="submission" date="2017-08" db="EMBL/GenBank/DDBJ databases">
        <title>Infants hospitalized years apart are colonized by the same room-sourced microbial strains.</title>
        <authorList>
            <person name="Brooks B."/>
            <person name="Olm M.R."/>
            <person name="Firek B.A."/>
            <person name="Baker R."/>
            <person name="Thomas B.C."/>
            <person name="Morowitz M.J."/>
            <person name="Banfield J.F."/>
        </authorList>
    </citation>
    <scope>NUCLEOTIDE SEQUENCE [LARGE SCALE GENOMIC DNA]</scope>
    <source>
        <strain evidence="1">S2_009_000_R2_73</strain>
    </source>
</reference>
<accession>A0A2W5F7H3</accession>
<organism evidence="1 2">
    <name type="scientific">Agrobacterium fabrum</name>
    <dbReference type="NCBI Taxonomy" id="1176649"/>
    <lineage>
        <taxon>Bacteria</taxon>
        <taxon>Pseudomonadati</taxon>
        <taxon>Pseudomonadota</taxon>
        <taxon>Alphaproteobacteria</taxon>
        <taxon>Hyphomicrobiales</taxon>
        <taxon>Rhizobiaceae</taxon>
        <taxon>Rhizobium/Agrobacterium group</taxon>
        <taxon>Agrobacterium</taxon>
        <taxon>Agrobacterium tumefaciens complex</taxon>
    </lineage>
</organism>
<evidence type="ECO:0000313" key="2">
    <source>
        <dbReference type="Proteomes" id="UP000249769"/>
    </source>
</evidence>
<proteinExistence type="predicted"/>
<evidence type="ECO:0000313" key="1">
    <source>
        <dbReference type="EMBL" id="PZP50773.1"/>
    </source>
</evidence>